<dbReference type="EC" id="2.5.1.18" evidence="2"/>
<name>A0A0A7KNK5_CNAME</name>
<comment type="similarity">
    <text evidence="4">Belongs to the GST superfamily. Sigma family.</text>
</comment>
<dbReference type="SFLD" id="SFLDG01205">
    <property type="entry name" value="AMPS.1"/>
    <property type="match status" value="1"/>
</dbReference>
<dbReference type="PROSITE" id="PS50404">
    <property type="entry name" value="GST_NTER"/>
    <property type="match status" value="1"/>
</dbReference>
<dbReference type="PROSITE" id="PS50405">
    <property type="entry name" value="GST_CTER"/>
    <property type="match status" value="1"/>
</dbReference>
<evidence type="ECO:0000256" key="3">
    <source>
        <dbReference type="ARBA" id="ARBA00022679"/>
    </source>
</evidence>
<dbReference type="GO" id="GO:0006749">
    <property type="term" value="P:glutathione metabolic process"/>
    <property type="evidence" value="ECO:0007669"/>
    <property type="project" value="TreeGrafter"/>
</dbReference>
<evidence type="ECO:0000313" key="8">
    <source>
        <dbReference type="EMBL" id="AIZ46904.1"/>
    </source>
</evidence>
<dbReference type="SFLD" id="SFLDG00363">
    <property type="entry name" value="AMPS_(cytGST):_Alpha-__Mu-__Pi"/>
    <property type="match status" value="1"/>
</dbReference>
<evidence type="ECO:0000256" key="2">
    <source>
        <dbReference type="ARBA" id="ARBA00012452"/>
    </source>
</evidence>
<dbReference type="Gene3D" id="3.40.30.10">
    <property type="entry name" value="Glutaredoxin"/>
    <property type="match status" value="1"/>
</dbReference>
<evidence type="ECO:0000256" key="1">
    <source>
        <dbReference type="ARBA" id="ARBA00011738"/>
    </source>
</evidence>
<dbReference type="Pfam" id="PF02798">
    <property type="entry name" value="GST_N"/>
    <property type="match status" value="1"/>
</dbReference>
<feature type="domain" description="GST N-terminal" evidence="6">
    <location>
        <begin position="1"/>
        <end position="80"/>
    </location>
</feature>
<keyword evidence="3 8" id="KW-0808">Transferase</keyword>
<dbReference type="SUPFAM" id="SSF47616">
    <property type="entry name" value="GST C-terminal domain-like"/>
    <property type="match status" value="1"/>
</dbReference>
<evidence type="ECO:0000256" key="5">
    <source>
        <dbReference type="ARBA" id="ARBA00047960"/>
    </source>
</evidence>
<comment type="catalytic activity">
    <reaction evidence="5">
        <text>RX + glutathione = an S-substituted glutathione + a halide anion + H(+)</text>
        <dbReference type="Rhea" id="RHEA:16437"/>
        <dbReference type="ChEBI" id="CHEBI:15378"/>
        <dbReference type="ChEBI" id="CHEBI:16042"/>
        <dbReference type="ChEBI" id="CHEBI:17792"/>
        <dbReference type="ChEBI" id="CHEBI:57925"/>
        <dbReference type="ChEBI" id="CHEBI:90779"/>
        <dbReference type="EC" id="2.5.1.18"/>
    </reaction>
</comment>
<dbReference type="EMBL" id="KM433692">
    <property type="protein sequence ID" value="AIZ46904.1"/>
    <property type="molecule type" value="mRNA"/>
</dbReference>
<dbReference type="CDD" id="cd03192">
    <property type="entry name" value="GST_C_Sigma_like"/>
    <property type="match status" value="1"/>
</dbReference>
<accession>A0A0A7KNK5</accession>
<dbReference type="PANTHER" id="PTHR11571">
    <property type="entry name" value="GLUTATHIONE S-TRANSFERASE"/>
    <property type="match status" value="1"/>
</dbReference>
<dbReference type="AlphaFoldDB" id="A0A0A7KNK5"/>
<dbReference type="FunFam" id="1.20.1050.10:FF:000030">
    <property type="entry name" value="Glutathione S-transferase S1"/>
    <property type="match status" value="1"/>
</dbReference>
<comment type="subunit">
    <text evidence="1">Homodimer.</text>
</comment>
<reference evidence="8" key="1">
    <citation type="submission" date="2014-08" db="EMBL/GenBank/DDBJ databases">
        <title>Glutathione S-transferase genes in the rice leaf folder, Cnaphalocrocis medinalis.</title>
        <authorList>
            <person name="Liu S."/>
        </authorList>
    </citation>
    <scope>NUCLEOTIDE SEQUENCE</scope>
    <source>
        <strain evidence="8">HF</strain>
    </source>
</reference>
<dbReference type="SUPFAM" id="SSF52833">
    <property type="entry name" value="Thioredoxin-like"/>
    <property type="match status" value="1"/>
</dbReference>
<dbReference type="PANTHER" id="PTHR11571:SF224">
    <property type="entry name" value="HEMATOPOIETIC PROSTAGLANDIN D SYNTHASE"/>
    <property type="match status" value="1"/>
</dbReference>
<sequence>MAKRLHYFDLPGRAEFIRYILHYSGQNFEDVRYERSKWPIKNIKDNLPYGQLPLYEEGNKSLNQSVAIARYLASKTDLLPSDPWQQAILDAAVLNINDFWGKAVVYLMEKDPVKKAAIKKQVSEEVVPYYFSRFEKELSSSGGHFGGKLSWADFILVGMVETANLFFGEEFEKKYPSITALMKKVRALPGIKEYIASRKPYAL</sequence>
<dbReference type="InterPro" id="IPR040079">
    <property type="entry name" value="Glutathione_S-Trfase"/>
</dbReference>
<dbReference type="InterPro" id="IPR010987">
    <property type="entry name" value="Glutathione-S-Trfase_C-like"/>
</dbReference>
<dbReference type="SFLD" id="SFLDS00019">
    <property type="entry name" value="Glutathione_Transferase_(cytos"/>
    <property type="match status" value="1"/>
</dbReference>
<dbReference type="InterPro" id="IPR004046">
    <property type="entry name" value="GST_C"/>
</dbReference>
<dbReference type="InterPro" id="IPR004045">
    <property type="entry name" value="Glutathione_S-Trfase_N"/>
</dbReference>
<proteinExistence type="evidence at transcript level"/>
<dbReference type="InterPro" id="IPR036249">
    <property type="entry name" value="Thioredoxin-like_sf"/>
</dbReference>
<dbReference type="InterPro" id="IPR050213">
    <property type="entry name" value="GST_superfamily"/>
</dbReference>
<evidence type="ECO:0000259" key="6">
    <source>
        <dbReference type="PROSITE" id="PS50404"/>
    </source>
</evidence>
<dbReference type="CDD" id="cd03039">
    <property type="entry name" value="GST_N_Sigma_like"/>
    <property type="match status" value="1"/>
</dbReference>
<dbReference type="Pfam" id="PF14497">
    <property type="entry name" value="GST_C_3"/>
    <property type="match status" value="1"/>
</dbReference>
<dbReference type="GO" id="GO:0004364">
    <property type="term" value="F:glutathione transferase activity"/>
    <property type="evidence" value="ECO:0007669"/>
    <property type="project" value="UniProtKB-EC"/>
</dbReference>
<evidence type="ECO:0000259" key="7">
    <source>
        <dbReference type="PROSITE" id="PS50405"/>
    </source>
</evidence>
<organism evidence="8">
    <name type="scientific">Cnaphalocrocis medinalis</name>
    <name type="common">Rice leaffolder moth</name>
    <dbReference type="NCBI Taxonomy" id="437488"/>
    <lineage>
        <taxon>Eukaryota</taxon>
        <taxon>Metazoa</taxon>
        <taxon>Ecdysozoa</taxon>
        <taxon>Arthropoda</taxon>
        <taxon>Hexapoda</taxon>
        <taxon>Insecta</taxon>
        <taxon>Pterygota</taxon>
        <taxon>Neoptera</taxon>
        <taxon>Endopterygota</taxon>
        <taxon>Lepidoptera</taxon>
        <taxon>Glossata</taxon>
        <taxon>Ditrysia</taxon>
        <taxon>Pyraloidea</taxon>
        <taxon>Crambidae</taxon>
        <taxon>Pyraustinae</taxon>
        <taxon>Cnaphalocrocis</taxon>
    </lineage>
</organism>
<evidence type="ECO:0000256" key="4">
    <source>
        <dbReference type="ARBA" id="ARBA00038317"/>
    </source>
</evidence>
<feature type="domain" description="GST C-terminal" evidence="7">
    <location>
        <begin position="82"/>
        <end position="203"/>
    </location>
</feature>
<protein>
    <recommendedName>
        <fullName evidence="2">glutathione transferase</fullName>
        <ecNumber evidence="2">2.5.1.18</ecNumber>
    </recommendedName>
</protein>
<dbReference type="InterPro" id="IPR036282">
    <property type="entry name" value="Glutathione-S-Trfase_C_sf"/>
</dbReference>
<dbReference type="Gene3D" id="1.20.1050.10">
    <property type="match status" value="1"/>
</dbReference>